<dbReference type="Proteomes" id="UP000183812">
    <property type="component" value="Unassembled WGS sequence"/>
</dbReference>
<name>A0A1G7TAC8_RHOCA</name>
<dbReference type="AlphaFoldDB" id="A0A1G7TAC8"/>
<accession>A0A1G7TAC8</accession>
<evidence type="ECO:0000313" key="1">
    <source>
        <dbReference type="EMBL" id="SDG31550.1"/>
    </source>
</evidence>
<protein>
    <submittedName>
        <fullName evidence="1">Uncharacterized protein</fullName>
    </submittedName>
</protein>
<dbReference type="EMBL" id="FNAY01000058">
    <property type="protein sequence ID" value="SDG31550.1"/>
    <property type="molecule type" value="Genomic_DNA"/>
</dbReference>
<gene>
    <name evidence="1" type="ORF">SAMN04244550_03761</name>
</gene>
<organism evidence="1 2">
    <name type="scientific">Rhodobacter capsulatus</name>
    <name type="common">Rhodopseudomonas capsulata</name>
    <dbReference type="NCBI Taxonomy" id="1061"/>
    <lineage>
        <taxon>Bacteria</taxon>
        <taxon>Pseudomonadati</taxon>
        <taxon>Pseudomonadota</taxon>
        <taxon>Alphaproteobacteria</taxon>
        <taxon>Rhodobacterales</taxon>
        <taxon>Rhodobacter group</taxon>
        <taxon>Rhodobacter</taxon>
    </lineage>
</organism>
<dbReference type="RefSeq" id="WP_074556310.1">
    <property type="nucleotide sequence ID" value="NZ_CP119563.1"/>
</dbReference>
<sequence>MPDNNRDPVPYLVEAEIAARKAFDARLAEEPGLTDLCRRRIARYLQDPIWRGMAEIALNGVTSYEHGLMLRGAGLVRPAKFAKCHSVLSDQYIACVECTDRGLEYLQDALSFGPDEDPARDAIIRAIMSYLVIDRGNGIVATRSLLDVAVAIEDRDLLRRVMSLANGNPAIDHETLDRVLTGASEQDRMEMADFYGNDDDDRRGAAIIDLSARDDLSGGV</sequence>
<reference evidence="1 2" key="1">
    <citation type="submission" date="2016-10" db="EMBL/GenBank/DDBJ databases">
        <authorList>
            <person name="de Groot N.N."/>
        </authorList>
    </citation>
    <scope>NUCLEOTIDE SEQUENCE [LARGE SCALE GENOMIC DNA]</scope>
    <source>
        <strain evidence="2">DSM 938 / 37b4</strain>
    </source>
</reference>
<proteinExistence type="predicted"/>
<dbReference type="OrthoDB" id="7686389at2"/>
<evidence type="ECO:0000313" key="2">
    <source>
        <dbReference type="Proteomes" id="UP000183812"/>
    </source>
</evidence>